<protein>
    <submittedName>
        <fullName evidence="1">Acyl carrier protein</fullName>
    </submittedName>
</protein>
<sequence length="81" mass="9377">MKNHLKKTKILISVFQEFGIPITGKRKFKQFYSEIPVDRFYVEGILFELESRLGVLLEDEENSLIQSPLDVIMAFKSKALA</sequence>
<organism evidence="1 2">
    <name type="scientific">Algoriphagus aquaeductus</name>
    <dbReference type="NCBI Taxonomy" id="475299"/>
    <lineage>
        <taxon>Bacteria</taxon>
        <taxon>Pseudomonadati</taxon>
        <taxon>Bacteroidota</taxon>
        <taxon>Cytophagia</taxon>
        <taxon>Cytophagales</taxon>
        <taxon>Cyclobacteriaceae</taxon>
        <taxon>Algoriphagus</taxon>
    </lineage>
</organism>
<gene>
    <name evidence="1" type="ORF">CLV31_103302</name>
</gene>
<name>A0A326RWE4_9BACT</name>
<accession>A0A326RWE4</accession>
<evidence type="ECO:0000313" key="2">
    <source>
        <dbReference type="Proteomes" id="UP000248917"/>
    </source>
</evidence>
<dbReference type="RefSeq" id="WP_111391957.1">
    <property type="nucleotide sequence ID" value="NZ_JBJINY010000028.1"/>
</dbReference>
<dbReference type="EMBL" id="QKTX01000003">
    <property type="protein sequence ID" value="PZV85510.1"/>
    <property type="molecule type" value="Genomic_DNA"/>
</dbReference>
<reference evidence="1 2" key="1">
    <citation type="submission" date="2018-06" db="EMBL/GenBank/DDBJ databases">
        <title>Genomic Encyclopedia of Archaeal and Bacterial Type Strains, Phase II (KMG-II): from individual species to whole genera.</title>
        <authorList>
            <person name="Goeker M."/>
        </authorList>
    </citation>
    <scope>NUCLEOTIDE SEQUENCE [LARGE SCALE GENOMIC DNA]</scope>
    <source>
        <strain evidence="1 2">T4</strain>
    </source>
</reference>
<dbReference type="Proteomes" id="UP000248917">
    <property type="component" value="Unassembled WGS sequence"/>
</dbReference>
<comment type="caution">
    <text evidence="1">The sequence shown here is derived from an EMBL/GenBank/DDBJ whole genome shotgun (WGS) entry which is preliminary data.</text>
</comment>
<proteinExistence type="predicted"/>
<dbReference type="AlphaFoldDB" id="A0A326RWE4"/>
<evidence type="ECO:0000313" key="1">
    <source>
        <dbReference type="EMBL" id="PZV85510.1"/>
    </source>
</evidence>
<keyword evidence="2" id="KW-1185">Reference proteome</keyword>
<dbReference type="OrthoDB" id="826675at2"/>